<reference evidence="1 2" key="1">
    <citation type="submission" date="2021-06" db="EMBL/GenBank/DDBJ databases">
        <authorList>
            <person name="Kallberg Y."/>
            <person name="Tangrot J."/>
            <person name="Rosling A."/>
        </authorList>
    </citation>
    <scope>NUCLEOTIDE SEQUENCE [LARGE SCALE GENOMIC DNA]</scope>
    <source>
        <strain evidence="1 2">120-4 pot B 10/14</strain>
    </source>
</reference>
<proteinExistence type="predicted"/>
<dbReference type="EMBL" id="CAJVQB010019951">
    <property type="protein sequence ID" value="CAG8792919.1"/>
    <property type="molecule type" value="Genomic_DNA"/>
</dbReference>
<evidence type="ECO:0000313" key="1">
    <source>
        <dbReference type="EMBL" id="CAG8792919.1"/>
    </source>
</evidence>
<organism evidence="1 2">
    <name type="scientific">Gigaspora margarita</name>
    <dbReference type="NCBI Taxonomy" id="4874"/>
    <lineage>
        <taxon>Eukaryota</taxon>
        <taxon>Fungi</taxon>
        <taxon>Fungi incertae sedis</taxon>
        <taxon>Mucoromycota</taxon>
        <taxon>Glomeromycotina</taxon>
        <taxon>Glomeromycetes</taxon>
        <taxon>Diversisporales</taxon>
        <taxon>Gigasporaceae</taxon>
        <taxon>Gigaspora</taxon>
    </lineage>
</organism>
<evidence type="ECO:0000313" key="2">
    <source>
        <dbReference type="Proteomes" id="UP000789901"/>
    </source>
</evidence>
<feature type="non-terminal residue" evidence="1">
    <location>
        <position position="278"/>
    </location>
</feature>
<dbReference type="Proteomes" id="UP000789901">
    <property type="component" value="Unassembled WGS sequence"/>
</dbReference>
<gene>
    <name evidence="1" type="ORF">GMARGA_LOCUS21537</name>
</gene>
<comment type="caution">
    <text evidence="1">The sequence shown here is derived from an EMBL/GenBank/DDBJ whole genome shotgun (WGS) entry which is preliminary data.</text>
</comment>
<sequence length="278" mass="32822">MEPSTEERLNTVRKSKWEKSIKPLVDKYASVMEIKSVFDNEIQTLSTKVIFEKPFEGKLEFRTYYNLLWVQDSYRRFVFLFASCFNILHDMTMSEIAYRESFVNPIIPMIFDDIKDKIGFQTEEIESALRKEHQNQTNDQKPRILLGSKYLKIYVKGVLEVVGNATVVDLKKYREDKEKLFKAIQLSIFYQRQHHLRHNAPEEQLKCLQSFERKTTIYTMHRVKGGLYVVDILSNFTIPQKLSRAMDCYLKIQEISKKAQQYTPSNENLFEASPSKIT</sequence>
<keyword evidence="2" id="KW-1185">Reference proteome</keyword>
<name>A0ABN7VQT9_GIGMA</name>
<protein>
    <submittedName>
        <fullName evidence="1">31415_t:CDS:1</fullName>
    </submittedName>
</protein>
<accession>A0ABN7VQT9</accession>